<evidence type="ECO:0000256" key="1">
    <source>
        <dbReference type="ARBA" id="ARBA00004141"/>
    </source>
</evidence>
<dbReference type="EMBL" id="FTPR01000001">
    <property type="protein sequence ID" value="SIT79317.1"/>
    <property type="molecule type" value="Genomic_DNA"/>
</dbReference>
<name>A0A1R3WN24_9RHOB</name>
<dbReference type="STRING" id="287098.SAMN05421665_0917"/>
<evidence type="ECO:0000256" key="2">
    <source>
        <dbReference type="ARBA" id="ARBA00022692"/>
    </source>
</evidence>
<proteinExistence type="predicted"/>
<dbReference type="Proteomes" id="UP000186997">
    <property type="component" value="Unassembled WGS sequence"/>
</dbReference>
<protein>
    <submittedName>
        <fullName evidence="7">Yip1 domain-containing protein</fullName>
    </submittedName>
</protein>
<organism evidence="7 8">
    <name type="scientific">Yoonia rosea</name>
    <dbReference type="NCBI Taxonomy" id="287098"/>
    <lineage>
        <taxon>Bacteria</taxon>
        <taxon>Pseudomonadati</taxon>
        <taxon>Pseudomonadota</taxon>
        <taxon>Alphaproteobacteria</taxon>
        <taxon>Rhodobacterales</taxon>
        <taxon>Paracoccaceae</taxon>
        <taxon>Yoonia</taxon>
    </lineage>
</organism>
<feature type="transmembrane region" description="Helical" evidence="5">
    <location>
        <begin position="69"/>
        <end position="94"/>
    </location>
</feature>
<dbReference type="OrthoDB" id="7872013at2"/>
<evidence type="ECO:0000259" key="6">
    <source>
        <dbReference type="Pfam" id="PF04893"/>
    </source>
</evidence>
<evidence type="ECO:0000256" key="3">
    <source>
        <dbReference type="ARBA" id="ARBA00022989"/>
    </source>
</evidence>
<keyword evidence="8" id="KW-1185">Reference proteome</keyword>
<comment type="subcellular location">
    <subcellularLocation>
        <location evidence="1">Membrane</location>
        <topology evidence="1">Multi-pass membrane protein</topology>
    </subcellularLocation>
</comment>
<feature type="transmembrane region" description="Helical" evidence="5">
    <location>
        <begin position="167"/>
        <end position="191"/>
    </location>
</feature>
<feature type="transmembrane region" description="Helical" evidence="5">
    <location>
        <begin position="35"/>
        <end position="57"/>
    </location>
</feature>
<evidence type="ECO:0000313" key="7">
    <source>
        <dbReference type="EMBL" id="SIT79317.1"/>
    </source>
</evidence>
<dbReference type="Pfam" id="PF04893">
    <property type="entry name" value="Yip1"/>
    <property type="match status" value="1"/>
</dbReference>
<keyword evidence="2 5" id="KW-0812">Transmembrane</keyword>
<keyword evidence="4 5" id="KW-0472">Membrane</keyword>
<accession>A0A1R3WN24</accession>
<keyword evidence="3 5" id="KW-1133">Transmembrane helix</keyword>
<evidence type="ECO:0000256" key="5">
    <source>
        <dbReference type="SAM" id="Phobius"/>
    </source>
</evidence>
<dbReference type="InterPro" id="IPR006977">
    <property type="entry name" value="Yip1_dom"/>
</dbReference>
<feature type="transmembrane region" description="Helical" evidence="5">
    <location>
        <begin position="106"/>
        <end position="128"/>
    </location>
</feature>
<evidence type="ECO:0000313" key="8">
    <source>
        <dbReference type="Proteomes" id="UP000186997"/>
    </source>
</evidence>
<dbReference type="RefSeq" id="WP_076658538.1">
    <property type="nucleotide sequence ID" value="NZ_FTPR01000001.1"/>
</dbReference>
<feature type="transmembrane region" description="Helical" evidence="5">
    <location>
        <begin position="134"/>
        <end position="155"/>
    </location>
</feature>
<feature type="domain" description="Yip1" evidence="6">
    <location>
        <begin position="14"/>
        <end position="182"/>
    </location>
</feature>
<dbReference type="GO" id="GO:0016020">
    <property type="term" value="C:membrane"/>
    <property type="evidence" value="ECO:0007669"/>
    <property type="project" value="UniProtKB-SubCell"/>
</dbReference>
<evidence type="ECO:0000256" key="4">
    <source>
        <dbReference type="ARBA" id="ARBA00023136"/>
    </source>
</evidence>
<dbReference type="AlphaFoldDB" id="A0A1R3WN24"/>
<gene>
    <name evidence="7" type="ORF">SAMN05421665_0917</name>
</gene>
<reference evidence="8" key="1">
    <citation type="submission" date="2017-01" db="EMBL/GenBank/DDBJ databases">
        <authorList>
            <person name="Varghese N."/>
            <person name="Submissions S."/>
        </authorList>
    </citation>
    <scope>NUCLEOTIDE SEQUENCE [LARGE SCALE GENOMIC DNA]</scope>
    <source>
        <strain evidence="8">DSM 29591</strain>
    </source>
</reference>
<sequence length="198" mass="21028">MTIDFQTWMRAVWTSIVEPTESARKALAMDIPAQALWTGLALVAVLNVMLVALLQVISPMPQAMQEQGFALSPFGFFGIIGIFFVLFVYGIFYAGRMIGGQGTLQATLTIVVWFQAVSLTLEGMQFVLVLISPAIGSIFGLLTLGALIWCFMNFINVLHGFNNLGKALGAIVLALIGTALVSGIILAVLGASPTGGMA</sequence>